<dbReference type="AlphaFoldDB" id="A0A645B5W2"/>
<evidence type="ECO:0000313" key="2">
    <source>
        <dbReference type="EMBL" id="MPM60829.1"/>
    </source>
</evidence>
<gene>
    <name evidence="2" type="ORF">SDC9_107683</name>
</gene>
<dbReference type="Pfam" id="PF08044">
    <property type="entry name" value="DUF1707"/>
    <property type="match status" value="1"/>
</dbReference>
<dbReference type="EMBL" id="VSSQ01018011">
    <property type="protein sequence ID" value="MPM60829.1"/>
    <property type="molecule type" value="Genomic_DNA"/>
</dbReference>
<dbReference type="PANTHER" id="PTHR40763:SF4">
    <property type="entry name" value="DUF1707 DOMAIN-CONTAINING PROTEIN"/>
    <property type="match status" value="1"/>
</dbReference>
<evidence type="ECO:0000259" key="1">
    <source>
        <dbReference type="Pfam" id="PF08044"/>
    </source>
</evidence>
<dbReference type="InterPro" id="IPR012551">
    <property type="entry name" value="DUF1707_SHOCT-like"/>
</dbReference>
<proteinExistence type="predicted"/>
<comment type="caution">
    <text evidence="2">The sequence shown here is derived from an EMBL/GenBank/DDBJ whole genome shotgun (WGS) entry which is preliminary data.</text>
</comment>
<organism evidence="2">
    <name type="scientific">bioreactor metagenome</name>
    <dbReference type="NCBI Taxonomy" id="1076179"/>
    <lineage>
        <taxon>unclassified sequences</taxon>
        <taxon>metagenomes</taxon>
        <taxon>ecological metagenomes</taxon>
    </lineage>
</organism>
<feature type="domain" description="DUF1707" evidence="1">
    <location>
        <begin position="9"/>
        <end position="60"/>
    </location>
</feature>
<accession>A0A645B5W2</accession>
<name>A0A645B5W2_9ZZZZ</name>
<reference evidence="2" key="1">
    <citation type="submission" date="2019-08" db="EMBL/GenBank/DDBJ databases">
        <authorList>
            <person name="Kucharzyk K."/>
            <person name="Murdoch R.W."/>
            <person name="Higgins S."/>
            <person name="Loffler F."/>
        </authorList>
    </citation>
    <scope>NUCLEOTIDE SEQUENCE</scope>
</reference>
<dbReference type="PANTHER" id="PTHR40763">
    <property type="entry name" value="MEMBRANE PROTEIN-RELATED"/>
    <property type="match status" value="1"/>
</dbReference>
<sequence>MTAGMPDNLRASDVDRARVTEVLDGAYADGRLTLDEHRDRIARALAAKTFADLTPLTVDLGGVDPSGVDPGGVGSGPGGAGALAASAVAPLPADLPGGPPTGQYVTRPAGVIVDPSTESPRDVVIAVFSGAERTGVHRVPRGTTAVALFGGAVLDLRQAVLEARTVTIDAYAVFGAVEVVVPEGVRVINQVFPIFGAASSKARCADPSAPTVIIRGLAAFGGVAVTLRRSDEH</sequence>
<protein>
    <recommendedName>
        <fullName evidence="1">DUF1707 domain-containing protein</fullName>
    </recommendedName>
</protein>